<proteinExistence type="predicted"/>
<protein>
    <submittedName>
        <fullName evidence="1">Uncharacterized protein</fullName>
    </submittedName>
</protein>
<reference evidence="2" key="1">
    <citation type="submission" date="2017-01" db="EMBL/GenBank/DDBJ databases">
        <title>Genome Analysis of Deinococcus marmoris KOPRI26562.</title>
        <authorList>
            <person name="Kim J.H."/>
            <person name="Oh H.-M."/>
        </authorList>
    </citation>
    <scope>NUCLEOTIDE SEQUENCE [LARGE SCALE GENOMIC DNA]</scope>
    <source>
        <strain evidence="2">PAMC 26633</strain>
    </source>
</reference>
<comment type="caution">
    <text evidence="1">The sequence shown here is derived from an EMBL/GenBank/DDBJ whole genome shotgun (WGS) entry which is preliminary data.</text>
</comment>
<evidence type="ECO:0000313" key="2">
    <source>
        <dbReference type="Proteomes" id="UP000214720"/>
    </source>
</evidence>
<dbReference type="EMBL" id="MTHB01000022">
    <property type="protein sequence ID" value="OXC80335.1"/>
    <property type="molecule type" value="Genomic_DNA"/>
</dbReference>
<name>A0A226XA10_CABSO</name>
<gene>
    <name evidence="1" type="ORF">BSU04_02495</name>
</gene>
<dbReference type="Proteomes" id="UP000214720">
    <property type="component" value="Unassembled WGS sequence"/>
</dbReference>
<sequence>MRIGEGIGKRRANCFIVFLWWQTPENAVEDRAERTASAL</sequence>
<evidence type="ECO:0000313" key="1">
    <source>
        <dbReference type="EMBL" id="OXC80335.1"/>
    </source>
</evidence>
<organism evidence="1 2">
    <name type="scientific">Caballeronia sordidicola</name>
    <name type="common">Burkholderia sordidicola</name>
    <dbReference type="NCBI Taxonomy" id="196367"/>
    <lineage>
        <taxon>Bacteria</taxon>
        <taxon>Pseudomonadati</taxon>
        <taxon>Pseudomonadota</taxon>
        <taxon>Betaproteobacteria</taxon>
        <taxon>Burkholderiales</taxon>
        <taxon>Burkholderiaceae</taxon>
        <taxon>Caballeronia</taxon>
    </lineage>
</organism>
<accession>A0A226XA10</accession>
<dbReference type="AlphaFoldDB" id="A0A226XA10"/>